<dbReference type="GO" id="GO:0060271">
    <property type="term" value="P:cilium assembly"/>
    <property type="evidence" value="ECO:0007669"/>
    <property type="project" value="TreeGrafter"/>
</dbReference>
<evidence type="ECO:0000256" key="11">
    <source>
        <dbReference type="ARBA" id="ARBA00024803"/>
    </source>
</evidence>
<evidence type="ECO:0000256" key="5">
    <source>
        <dbReference type="ARBA" id="ARBA00022692"/>
    </source>
</evidence>
<keyword evidence="10" id="KW-0966">Cell projection</keyword>
<dbReference type="GO" id="GO:0035869">
    <property type="term" value="C:ciliary transition zone"/>
    <property type="evidence" value="ECO:0007669"/>
    <property type="project" value="TreeGrafter"/>
</dbReference>
<keyword evidence="13" id="KW-1185">Reference proteome</keyword>
<keyword evidence="4" id="KW-1003">Cell membrane</keyword>
<dbReference type="Proteomes" id="UP001331761">
    <property type="component" value="Unassembled WGS sequence"/>
</dbReference>
<organism evidence="12 13">
    <name type="scientific">Trichostrongylus colubriformis</name>
    <name type="common">Black scour worm</name>
    <dbReference type="NCBI Taxonomy" id="6319"/>
    <lineage>
        <taxon>Eukaryota</taxon>
        <taxon>Metazoa</taxon>
        <taxon>Ecdysozoa</taxon>
        <taxon>Nematoda</taxon>
        <taxon>Chromadorea</taxon>
        <taxon>Rhabditida</taxon>
        <taxon>Rhabditina</taxon>
        <taxon>Rhabditomorpha</taxon>
        <taxon>Strongyloidea</taxon>
        <taxon>Trichostrongylidae</taxon>
        <taxon>Trichostrongylus</taxon>
    </lineage>
</organism>
<dbReference type="InterPro" id="IPR019306">
    <property type="entry name" value="TMEM231"/>
</dbReference>
<keyword evidence="9" id="KW-0325">Glycoprotein</keyword>
<comment type="similarity">
    <text evidence="2">Belongs to the TMEM231 family.</text>
</comment>
<dbReference type="PANTHER" id="PTHR14605">
    <property type="entry name" value="CHST5 PROTEIN"/>
    <property type="match status" value="1"/>
</dbReference>
<evidence type="ECO:0000256" key="10">
    <source>
        <dbReference type="ARBA" id="ARBA00023273"/>
    </source>
</evidence>
<evidence type="ECO:0000256" key="1">
    <source>
        <dbReference type="ARBA" id="ARBA00004272"/>
    </source>
</evidence>
<keyword evidence="6" id="KW-1133">Transmembrane helix</keyword>
<keyword evidence="8" id="KW-0472">Membrane</keyword>
<name>A0AAN8G2Q4_TRICO</name>
<sequence length="292" mass="34280">MVYEVVHKEPIYRTYTASTVSFAYVTKVLFDFIRIFLPFVIIFATHGLWKKTGTYREKPQVIFDGRYLLLMGSTDQYYFTSTLPVLNKAERSHFVTAQVDHQRIPMDGDLDELQIDIAMPRSNLTGASLIYFIFLNYTLDYHSYVEAEVALHGSLPLLNSTSSVTIFGRLAADQKLPFRWREHYSIFEANRRDVEHYTPQEITRKIIKQPFSVRIDRKMQFQTNSDDSQIHLKMRIAVAEDEFTYKTDIWELLKWAAVQYFIAFLVVNYLIRNFLSCLFGNRLIEVVPCCKQ</sequence>
<evidence type="ECO:0000256" key="8">
    <source>
        <dbReference type="ARBA" id="ARBA00023136"/>
    </source>
</evidence>
<dbReference type="GO" id="GO:0060170">
    <property type="term" value="C:ciliary membrane"/>
    <property type="evidence" value="ECO:0007669"/>
    <property type="project" value="UniProtKB-SubCell"/>
</dbReference>
<proteinExistence type="inferred from homology"/>
<keyword evidence="5" id="KW-0812">Transmembrane</keyword>
<evidence type="ECO:0000256" key="9">
    <source>
        <dbReference type="ARBA" id="ARBA00023180"/>
    </source>
</evidence>
<keyword evidence="7" id="KW-0969">Cilium</keyword>
<dbReference type="AlphaFoldDB" id="A0AAN8G2Q4"/>
<comment type="subcellular location">
    <subcellularLocation>
        <location evidence="1">Cell projection</location>
        <location evidence="1">Cilium membrane</location>
        <topology evidence="1">Multi-pass membrane protein</topology>
    </subcellularLocation>
</comment>
<protein>
    <recommendedName>
        <fullName evidence="3">Transmembrane protein 231</fullName>
    </recommendedName>
</protein>
<comment type="function">
    <text evidence="11">Transmembrane component of the tectonic-like complex, a complex localized at the transition zone of primary cilia and acting as a barrier that prevents diffusion of transmembrane proteins between the cilia and plasma membranes. Required for ciliogenesis and sonic hedgehog/SHH signaling.</text>
</comment>
<dbReference type="Pfam" id="PF10149">
    <property type="entry name" value="TM231"/>
    <property type="match status" value="1"/>
</dbReference>
<evidence type="ECO:0000256" key="7">
    <source>
        <dbReference type="ARBA" id="ARBA00023069"/>
    </source>
</evidence>
<feature type="non-terminal residue" evidence="12">
    <location>
        <position position="292"/>
    </location>
</feature>
<dbReference type="PANTHER" id="PTHR14605:SF1">
    <property type="entry name" value="TRANSMEMBRANE PROTEIN 231"/>
    <property type="match status" value="1"/>
</dbReference>
<dbReference type="GO" id="GO:0032880">
    <property type="term" value="P:regulation of protein localization"/>
    <property type="evidence" value="ECO:0007669"/>
    <property type="project" value="TreeGrafter"/>
</dbReference>
<gene>
    <name evidence="12" type="ORF">GCK32_012857</name>
</gene>
<reference evidence="12 13" key="1">
    <citation type="submission" date="2019-10" db="EMBL/GenBank/DDBJ databases">
        <title>Assembly and Annotation for the nematode Trichostrongylus colubriformis.</title>
        <authorList>
            <person name="Martin J."/>
        </authorList>
    </citation>
    <scope>NUCLEOTIDE SEQUENCE [LARGE SCALE GENOMIC DNA]</scope>
    <source>
        <strain evidence="12">G859</strain>
        <tissue evidence="12">Whole worm</tissue>
    </source>
</reference>
<evidence type="ECO:0000256" key="4">
    <source>
        <dbReference type="ARBA" id="ARBA00022475"/>
    </source>
</evidence>
<evidence type="ECO:0000256" key="3">
    <source>
        <dbReference type="ARBA" id="ARBA00015087"/>
    </source>
</evidence>
<evidence type="ECO:0000256" key="6">
    <source>
        <dbReference type="ARBA" id="ARBA00022989"/>
    </source>
</evidence>
<evidence type="ECO:0000313" key="12">
    <source>
        <dbReference type="EMBL" id="KAK5975398.1"/>
    </source>
</evidence>
<evidence type="ECO:0000256" key="2">
    <source>
        <dbReference type="ARBA" id="ARBA00009082"/>
    </source>
</evidence>
<evidence type="ECO:0000313" key="13">
    <source>
        <dbReference type="Proteomes" id="UP001331761"/>
    </source>
</evidence>
<accession>A0AAN8G2Q4</accession>
<dbReference type="EMBL" id="WIXE01013096">
    <property type="protein sequence ID" value="KAK5975398.1"/>
    <property type="molecule type" value="Genomic_DNA"/>
</dbReference>
<comment type="caution">
    <text evidence="12">The sequence shown here is derived from an EMBL/GenBank/DDBJ whole genome shotgun (WGS) entry which is preliminary data.</text>
</comment>